<dbReference type="AlphaFoldDB" id="A0AAD4HW64"/>
<dbReference type="EMBL" id="JABBWK010000001">
    <property type="protein sequence ID" value="KAG1908579.1"/>
    <property type="molecule type" value="Genomic_DNA"/>
</dbReference>
<dbReference type="RefSeq" id="XP_041234154.1">
    <property type="nucleotide sequence ID" value="XM_041378266.1"/>
</dbReference>
<evidence type="ECO:0000313" key="1">
    <source>
        <dbReference type="EMBL" id="KAG1908579.1"/>
    </source>
</evidence>
<organism evidence="1 2">
    <name type="scientific">Suillus fuscotomentosus</name>
    <dbReference type="NCBI Taxonomy" id="1912939"/>
    <lineage>
        <taxon>Eukaryota</taxon>
        <taxon>Fungi</taxon>
        <taxon>Dikarya</taxon>
        <taxon>Basidiomycota</taxon>
        <taxon>Agaricomycotina</taxon>
        <taxon>Agaricomycetes</taxon>
        <taxon>Agaricomycetidae</taxon>
        <taxon>Boletales</taxon>
        <taxon>Suillineae</taxon>
        <taxon>Suillaceae</taxon>
        <taxon>Suillus</taxon>
    </lineage>
</organism>
<comment type="caution">
    <text evidence="1">The sequence shown here is derived from an EMBL/GenBank/DDBJ whole genome shotgun (WGS) entry which is preliminary data.</text>
</comment>
<proteinExistence type="predicted"/>
<accession>A0AAD4HW64</accession>
<dbReference type="Proteomes" id="UP001195769">
    <property type="component" value="Unassembled WGS sequence"/>
</dbReference>
<sequence length="51" mass="5708">MTQHATRDISGSTPSPQKVWKAIRSKDLPRIIRGFLWKNLHGGYKIGDSGT</sequence>
<evidence type="ECO:0000313" key="2">
    <source>
        <dbReference type="Proteomes" id="UP001195769"/>
    </source>
</evidence>
<name>A0AAD4HW64_9AGAM</name>
<protein>
    <submittedName>
        <fullName evidence="1">Uncharacterized protein</fullName>
    </submittedName>
</protein>
<dbReference type="GeneID" id="64672564"/>
<keyword evidence="2" id="KW-1185">Reference proteome</keyword>
<gene>
    <name evidence="1" type="ORF">F5891DRAFT_993925</name>
</gene>
<reference evidence="1" key="1">
    <citation type="journal article" date="2020" name="New Phytol.">
        <title>Comparative genomics reveals dynamic genome evolution in host specialist ectomycorrhizal fungi.</title>
        <authorList>
            <person name="Lofgren L.A."/>
            <person name="Nguyen N.H."/>
            <person name="Vilgalys R."/>
            <person name="Ruytinx J."/>
            <person name="Liao H.L."/>
            <person name="Branco S."/>
            <person name="Kuo A."/>
            <person name="LaButti K."/>
            <person name="Lipzen A."/>
            <person name="Andreopoulos W."/>
            <person name="Pangilinan J."/>
            <person name="Riley R."/>
            <person name="Hundley H."/>
            <person name="Na H."/>
            <person name="Barry K."/>
            <person name="Grigoriev I.V."/>
            <person name="Stajich J.E."/>
            <person name="Kennedy P.G."/>
        </authorList>
    </citation>
    <scope>NUCLEOTIDE SEQUENCE</scope>
    <source>
        <strain evidence="1">FC203</strain>
    </source>
</reference>